<dbReference type="OrthoDB" id="2877693at2"/>
<evidence type="ECO:0000313" key="2">
    <source>
        <dbReference type="EMBL" id="OZU87124.1"/>
    </source>
</evidence>
<dbReference type="EMBL" id="NPMS01000014">
    <property type="protein sequence ID" value="OZU87124.1"/>
    <property type="molecule type" value="Genomic_DNA"/>
</dbReference>
<organism evidence="2 3">
    <name type="scientific">Virgibacillus indicus</name>
    <dbReference type="NCBI Taxonomy" id="2024554"/>
    <lineage>
        <taxon>Bacteria</taxon>
        <taxon>Bacillati</taxon>
        <taxon>Bacillota</taxon>
        <taxon>Bacilli</taxon>
        <taxon>Bacillales</taxon>
        <taxon>Bacillaceae</taxon>
        <taxon>Virgibacillus</taxon>
    </lineage>
</organism>
<gene>
    <name evidence="2" type="ORF">CIL03_18235</name>
</gene>
<dbReference type="Proteomes" id="UP000216498">
    <property type="component" value="Unassembled WGS sequence"/>
</dbReference>
<dbReference type="AlphaFoldDB" id="A0A265N6M1"/>
<sequence>MKFKIVHVLLIISLGVNLYFLGKWFLIDQWYEPSEEEQVILSEMVQKTVESEGYKNLAEKENIIAIDSSMDKNKGGVFPYYFEVSVRTDKQTYLFYCSDANCSEMENEGWTYSIYQDENPRLPF</sequence>
<dbReference type="RefSeq" id="WP_094887315.1">
    <property type="nucleotide sequence ID" value="NZ_NPMS01000014.1"/>
</dbReference>
<keyword evidence="3" id="KW-1185">Reference proteome</keyword>
<keyword evidence="1" id="KW-0812">Transmembrane</keyword>
<name>A0A265N6M1_9BACI</name>
<evidence type="ECO:0000313" key="3">
    <source>
        <dbReference type="Proteomes" id="UP000216498"/>
    </source>
</evidence>
<keyword evidence="1" id="KW-1133">Transmembrane helix</keyword>
<protein>
    <recommendedName>
        <fullName evidence="4">DUF3139 domain-containing protein</fullName>
    </recommendedName>
</protein>
<evidence type="ECO:0008006" key="4">
    <source>
        <dbReference type="Google" id="ProtNLM"/>
    </source>
</evidence>
<evidence type="ECO:0000256" key="1">
    <source>
        <dbReference type="SAM" id="Phobius"/>
    </source>
</evidence>
<proteinExistence type="predicted"/>
<reference evidence="2 3" key="1">
    <citation type="submission" date="2017-08" db="EMBL/GenBank/DDBJ databases">
        <title>Virgibacillus indicus sp. nov. and Virgibacillus profoundi sp. nov, two moderately halophilic bacteria isolated from marine sediment by using the Microfluidic Streak Plate.</title>
        <authorList>
            <person name="Xu B."/>
            <person name="Hu B."/>
            <person name="Wang J."/>
            <person name="Zhu Y."/>
            <person name="Huang L."/>
            <person name="Du W."/>
            <person name="Huang Y."/>
        </authorList>
    </citation>
    <scope>NUCLEOTIDE SEQUENCE [LARGE SCALE GENOMIC DNA]</scope>
    <source>
        <strain evidence="2 3">IO3-P2-C2</strain>
    </source>
</reference>
<feature type="transmembrane region" description="Helical" evidence="1">
    <location>
        <begin position="6"/>
        <end position="26"/>
    </location>
</feature>
<keyword evidence="1" id="KW-0472">Membrane</keyword>
<comment type="caution">
    <text evidence="2">The sequence shown here is derived from an EMBL/GenBank/DDBJ whole genome shotgun (WGS) entry which is preliminary data.</text>
</comment>
<accession>A0A265N6M1</accession>